<dbReference type="EMBL" id="MU273487">
    <property type="protein sequence ID" value="KAI0035292.1"/>
    <property type="molecule type" value="Genomic_DNA"/>
</dbReference>
<gene>
    <name evidence="1" type="ORF">K488DRAFT_43713</name>
</gene>
<accession>A0ACB8QUE8</accession>
<keyword evidence="2" id="KW-1185">Reference proteome</keyword>
<evidence type="ECO:0000313" key="2">
    <source>
        <dbReference type="Proteomes" id="UP000814128"/>
    </source>
</evidence>
<reference evidence="1" key="1">
    <citation type="submission" date="2021-02" db="EMBL/GenBank/DDBJ databases">
        <authorList>
            <consortium name="DOE Joint Genome Institute"/>
            <person name="Ahrendt S."/>
            <person name="Looney B.P."/>
            <person name="Miyauchi S."/>
            <person name="Morin E."/>
            <person name="Drula E."/>
            <person name="Courty P.E."/>
            <person name="Chicoki N."/>
            <person name="Fauchery L."/>
            <person name="Kohler A."/>
            <person name="Kuo A."/>
            <person name="Labutti K."/>
            <person name="Pangilinan J."/>
            <person name="Lipzen A."/>
            <person name="Riley R."/>
            <person name="Andreopoulos W."/>
            <person name="He G."/>
            <person name="Johnson J."/>
            <person name="Barry K.W."/>
            <person name="Grigoriev I.V."/>
            <person name="Nagy L."/>
            <person name="Hibbett D."/>
            <person name="Henrissat B."/>
            <person name="Matheny P.B."/>
            <person name="Labbe J."/>
            <person name="Martin F."/>
        </authorList>
    </citation>
    <scope>NUCLEOTIDE SEQUENCE</scope>
    <source>
        <strain evidence="1">EC-137</strain>
    </source>
</reference>
<sequence>MALTRLRAITAHFLRQPHPIPSRAASTIVHNDNIACCTVPPVSSSYEPKGSFIPYAGFNRVYAVGPINAPVAIICIYDIFGFKPQTQQGADMLSVALDARVVMPDFFEPSAPWDTSRHPPKTKEDQEAFQAFFVGPANPGAAVEKLERVARALRVDGAKHVGAYGLCWGGKVAALAGGKETPLSAIGTAHPAMLKADDTTSLSIPLAIYVSKDEPQDEYTKILDILKTKSFADKTDSKFHGWAGARANLNDPENRRLQASAATSSSLSLTSPSRFNDVYRRFAEFFKRNLV</sequence>
<name>A0ACB8QUE8_9AGAM</name>
<dbReference type="Proteomes" id="UP000814128">
    <property type="component" value="Unassembled WGS sequence"/>
</dbReference>
<reference evidence="1" key="2">
    <citation type="journal article" date="2022" name="New Phytol.">
        <title>Evolutionary transition to the ectomycorrhizal habit in the genomes of a hyperdiverse lineage of mushroom-forming fungi.</title>
        <authorList>
            <person name="Looney B."/>
            <person name="Miyauchi S."/>
            <person name="Morin E."/>
            <person name="Drula E."/>
            <person name="Courty P.E."/>
            <person name="Kohler A."/>
            <person name="Kuo A."/>
            <person name="LaButti K."/>
            <person name="Pangilinan J."/>
            <person name="Lipzen A."/>
            <person name="Riley R."/>
            <person name="Andreopoulos W."/>
            <person name="He G."/>
            <person name="Johnson J."/>
            <person name="Nolan M."/>
            <person name="Tritt A."/>
            <person name="Barry K.W."/>
            <person name="Grigoriev I.V."/>
            <person name="Nagy L.G."/>
            <person name="Hibbett D."/>
            <person name="Henrissat B."/>
            <person name="Matheny P.B."/>
            <person name="Labbe J."/>
            <person name="Martin F.M."/>
        </authorList>
    </citation>
    <scope>NUCLEOTIDE SEQUENCE</scope>
    <source>
        <strain evidence="1">EC-137</strain>
    </source>
</reference>
<protein>
    <submittedName>
        <fullName evidence="1">Uncharacterized protein</fullName>
    </submittedName>
</protein>
<comment type="caution">
    <text evidence="1">The sequence shown here is derived from an EMBL/GenBank/DDBJ whole genome shotgun (WGS) entry which is preliminary data.</text>
</comment>
<evidence type="ECO:0000313" key="1">
    <source>
        <dbReference type="EMBL" id="KAI0035292.1"/>
    </source>
</evidence>
<organism evidence="1 2">
    <name type="scientific">Vararia minispora EC-137</name>
    <dbReference type="NCBI Taxonomy" id="1314806"/>
    <lineage>
        <taxon>Eukaryota</taxon>
        <taxon>Fungi</taxon>
        <taxon>Dikarya</taxon>
        <taxon>Basidiomycota</taxon>
        <taxon>Agaricomycotina</taxon>
        <taxon>Agaricomycetes</taxon>
        <taxon>Russulales</taxon>
        <taxon>Lachnocladiaceae</taxon>
        <taxon>Vararia</taxon>
    </lineage>
</organism>
<proteinExistence type="predicted"/>